<name>A0AAN7UQI7_9PEZI</name>
<gene>
    <name evidence="9" type="ORF">RRF57_006558</name>
</gene>
<dbReference type="PANTHER" id="PTHR48078">
    <property type="entry name" value="THREONINE DEHYDRATASE, MITOCHONDRIAL-RELATED"/>
    <property type="match status" value="1"/>
</dbReference>
<dbReference type="EMBL" id="JAWHQM010000017">
    <property type="protein sequence ID" value="KAK5630843.1"/>
    <property type="molecule type" value="Genomic_DNA"/>
</dbReference>
<feature type="region of interest" description="Disordered" evidence="7">
    <location>
        <begin position="266"/>
        <end position="292"/>
    </location>
</feature>
<evidence type="ECO:0000256" key="4">
    <source>
        <dbReference type="ARBA" id="ARBA00022898"/>
    </source>
</evidence>
<keyword evidence="4" id="KW-0663">Pyridoxal phosphate</keyword>
<dbReference type="GO" id="GO:0009097">
    <property type="term" value="P:isoleucine biosynthetic process"/>
    <property type="evidence" value="ECO:0007669"/>
    <property type="project" value="TreeGrafter"/>
</dbReference>
<dbReference type="PROSITE" id="PS00165">
    <property type="entry name" value="DEHYDRATASE_SER_THR"/>
    <property type="match status" value="1"/>
</dbReference>
<organism evidence="9 10">
    <name type="scientific">Xylaria bambusicola</name>
    <dbReference type="NCBI Taxonomy" id="326684"/>
    <lineage>
        <taxon>Eukaryota</taxon>
        <taxon>Fungi</taxon>
        <taxon>Dikarya</taxon>
        <taxon>Ascomycota</taxon>
        <taxon>Pezizomycotina</taxon>
        <taxon>Sordariomycetes</taxon>
        <taxon>Xylariomycetidae</taxon>
        <taxon>Xylariales</taxon>
        <taxon>Xylariaceae</taxon>
        <taxon>Xylaria</taxon>
    </lineage>
</organism>
<dbReference type="GO" id="GO:0003941">
    <property type="term" value="F:L-serine ammonia-lyase activity"/>
    <property type="evidence" value="ECO:0007669"/>
    <property type="project" value="UniProtKB-EC"/>
</dbReference>
<dbReference type="GO" id="GO:0006567">
    <property type="term" value="P:L-threonine catabolic process"/>
    <property type="evidence" value="ECO:0007669"/>
    <property type="project" value="TreeGrafter"/>
</dbReference>
<dbReference type="Gene3D" id="3.40.50.1100">
    <property type="match status" value="2"/>
</dbReference>
<dbReference type="InterPro" id="IPR000634">
    <property type="entry name" value="Ser/Thr_deHydtase_PyrdxlP-BS"/>
</dbReference>
<comment type="similarity">
    <text evidence="2">Belongs to the serine/threonine dehydratase family.</text>
</comment>
<evidence type="ECO:0000256" key="1">
    <source>
        <dbReference type="ARBA" id="ARBA00001933"/>
    </source>
</evidence>
<dbReference type="EC" id="4.3.1.17" evidence="3"/>
<evidence type="ECO:0000256" key="6">
    <source>
        <dbReference type="ARBA" id="ARBA00049406"/>
    </source>
</evidence>
<sequence>MGSYVPDLPKLHMETPCIRSQELSRAAGCNIYLKLENLQPSGSFKSRGIGTMMSRALLTSSSGRVHFHCSSGGNAGLACAEAAQTLRQPCDVFLSATTPDIVIEKLAALGATPHRAASGAWPEADALCRAAVESNPDGVYVSPFDHPSIWDGNSTIVDELASLEGKGFFSGNGDANGVINAVVCSVGGGGLLNGVMEGIERNYASLQHRPAVLAIETSGADSLAASIRANAHVSLPGITSIATTLGAPRVSAQTYQWAEKCNASTFTLPSSSPPTKSSGAKPITNADMNPESTTTKRLTSAVVSDADAVSACARFLDDARLLVEVACGATLSAAYNSKALLRAALAPGVDDESWARMNVVLVVCGGAGISFDMLAKYREKFGV</sequence>
<dbReference type="Proteomes" id="UP001305414">
    <property type="component" value="Unassembled WGS sequence"/>
</dbReference>
<dbReference type="SUPFAM" id="SSF53686">
    <property type="entry name" value="Tryptophan synthase beta subunit-like PLP-dependent enzymes"/>
    <property type="match status" value="1"/>
</dbReference>
<dbReference type="GO" id="GO:0006565">
    <property type="term" value="P:L-serine catabolic process"/>
    <property type="evidence" value="ECO:0007669"/>
    <property type="project" value="TreeGrafter"/>
</dbReference>
<proteinExistence type="inferred from homology"/>
<evidence type="ECO:0000256" key="2">
    <source>
        <dbReference type="ARBA" id="ARBA00010869"/>
    </source>
</evidence>
<comment type="catalytic activity">
    <reaction evidence="6">
        <text>L-serine = pyruvate + NH4(+)</text>
        <dbReference type="Rhea" id="RHEA:19169"/>
        <dbReference type="ChEBI" id="CHEBI:15361"/>
        <dbReference type="ChEBI" id="CHEBI:28938"/>
        <dbReference type="ChEBI" id="CHEBI:33384"/>
        <dbReference type="EC" id="4.3.1.17"/>
    </reaction>
</comment>
<reference evidence="9 10" key="1">
    <citation type="submission" date="2023-10" db="EMBL/GenBank/DDBJ databases">
        <title>Draft genome sequence of Xylaria bambusicola isolate GMP-LS, the root and basal stem rot pathogen of sugarcane in Indonesia.</title>
        <authorList>
            <person name="Selvaraj P."/>
            <person name="Muralishankar V."/>
            <person name="Muruganantham S."/>
            <person name="Sp S."/>
            <person name="Haryani S."/>
            <person name="Lau K.J.X."/>
            <person name="Naqvi N.I."/>
        </authorList>
    </citation>
    <scope>NUCLEOTIDE SEQUENCE [LARGE SCALE GENOMIC DNA]</scope>
    <source>
        <strain evidence="9">GMP-LS</strain>
    </source>
</reference>
<evidence type="ECO:0000313" key="10">
    <source>
        <dbReference type="Proteomes" id="UP001305414"/>
    </source>
</evidence>
<keyword evidence="5" id="KW-0456">Lyase</keyword>
<dbReference type="InterPro" id="IPR001926">
    <property type="entry name" value="TrpB-like_PALP"/>
</dbReference>
<keyword evidence="10" id="KW-1185">Reference proteome</keyword>
<dbReference type="AlphaFoldDB" id="A0AAN7UQI7"/>
<dbReference type="GO" id="GO:0004794">
    <property type="term" value="F:threonine deaminase activity"/>
    <property type="evidence" value="ECO:0007669"/>
    <property type="project" value="TreeGrafter"/>
</dbReference>
<evidence type="ECO:0000256" key="7">
    <source>
        <dbReference type="SAM" id="MobiDB-lite"/>
    </source>
</evidence>
<dbReference type="InterPro" id="IPR036052">
    <property type="entry name" value="TrpB-like_PALP_sf"/>
</dbReference>
<feature type="compositionally biased region" description="Low complexity" evidence="7">
    <location>
        <begin position="266"/>
        <end position="278"/>
    </location>
</feature>
<dbReference type="InterPro" id="IPR050147">
    <property type="entry name" value="Ser/Thr_Dehydratase"/>
</dbReference>
<evidence type="ECO:0000259" key="8">
    <source>
        <dbReference type="Pfam" id="PF00291"/>
    </source>
</evidence>
<comment type="caution">
    <text evidence="9">The sequence shown here is derived from an EMBL/GenBank/DDBJ whole genome shotgun (WGS) entry which is preliminary data.</text>
</comment>
<accession>A0AAN7UQI7</accession>
<feature type="domain" description="Tryptophan synthase beta chain-like PALP" evidence="8">
    <location>
        <begin position="14"/>
        <end position="263"/>
    </location>
</feature>
<evidence type="ECO:0000256" key="3">
    <source>
        <dbReference type="ARBA" id="ARBA00012093"/>
    </source>
</evidence>
<dbReference type="GO" id="GO:0030170">
    <property type="term" value="F:pyridoxal phosphate binding"/>
    <property type="evidence" value="ECO:0007669"/>
    <property type="project" value="InterPro"/>
</dbReference>
<evidence type="ECO:0000256" key="5">
    <source>
        <dbReference type="ARBA" id="ARBA00023239"/>
    </source>
</evidence>
<protein>
    <recommendedName>
        <fullName evidence="3">L-serine ammonia-lyase</fullName>
        <ecNumber evidence="3">4.3.1.17</ecNumber>
    </recommendedName>
</protein>
<dbReference type="PANTHER" id="PTHR48078:SF2">
    <property type="entry name" value="CATABOLIC L-SERINE_THREONINE DEHYDRATASE"/>
    <property type="match status" value="1"/>
</dbReference>
<evidence type="ECO:0000313" key="9">
    <source>
        <dbReference type="EMBL" id="KAK5630843.1"/>
    </source>
</evidence>
<comment type="cofactor">
    <cofactor evidence="1">
        <name>pyridoxal 5'-phosphate</name>
        <dbReference type="ChEBI" id="CHEBI:597326"/>
    </cofactor>
</comment>
<dbReference type="Pfam" id="PF00291">
    <property type="entry name" value="PALP"/>
    <property type="match status" value="1"/>
</dbReference>